<keyword evidence="4" id="KW-1185">Reference proteome</keyword>
<feature type="transmembrane region" description="Helical" evidence="2">
    <location>
        <begin position="416"/>
        <end position="438"/>
    </location>
</feature>
<reference evidence="4" key="1">
    <citation type="journal article" date="2020" name="Int. J. Syst. Evol. Microbiol.">
        <title>Alteromonas alba sp. nov., a marine bacterium isolated from the seawater of the West Pacific Ocean.</title>
        <authorList>
            <person name="Sun C."/>
            <person name="Wu Y.-H."/>
            <person name="Xamxidin M."/>
            <person name="Cheng H."/>
            <person name="Xu X.-W."/>
        </authorList>
    </citation>
    <scope>NUCLEOTIDE SEQUENCE [LARGE SCALE GENOMIC DNA]</scope>
    <source>
        <strain evidence="4">9a2</strain>
    </source>
</reference>
<gene>
    <name evidence="3" type="ORF">C6Y39_17590</name>
</gene>
<feature type="transmembrane region" description="Helical" evidence="2">
    <location>
        <begin position="241"/>
        <end position="264"/>
    </location>
</feature>
<proteinExistence type="inferred from homology"/>
<dbReference type="EMBL" id="PVNO01000031">
    <property type="protein sequence ID" value="PRO67501.1"/>
    <property type="molecule type" value="Genomic_DNA"/>
</dbReference>
<feature type="transmembrane region" description="Helical" evidence="2">
    <location>
        <begin position="177"/>
        <end position="197"/>
    </location>
</feature>
<keyword evidence="2" id="KW-0472">Membrane</keyword>
<feature type="transmembrane region" description="Helical" evidence="2">
    <location>
        <begin position="276"/>
        <end position="296"/>
    </location>
</feature>
<sequence length="508" mass="56720">MNDVEKRKQPGWKNIIAWGSGDIFGSGSGTIIGLWMLYFFTQVAGLSPVEAGLIFAIGKLWDAITDPIVAYITDNIRTRFGRRKVFFLFGAPFLIVFGLMFVSGFGFAYYLATYLLFNTMFTVVMTPYCTLPNEMTDDYEIRTKMGSCRLTFGQITAFVVTLVPGLIMSNVEDEAQAFIYIGFLFGFIFTLPWYFIYKYTWEIEPSRLPPQKEVSSIKETLVDLYKEMASTLQIKTFRIHLMMYIGGSVALDIFGALFLHYITFNLNLSAGEGGQILSVMTFMQFFGVLTFTWFALKMGNANAYKIALGLMFVSLAFFAILPNVALDVSEAVFIGAVLIGLARGGIYLIPWVIFNSIPDVDEILTGRRRAGIFSGVMTLGRKICQASAMLIASIGLQCVGFESGAKVQTSETISGVYWLFLIGPTCLATIALFGATLFQLTKQNHKILINEVSRLRNGGAKQDALPHVVTVVEDLTGWEYKYMWGDKKKKNKTYLLHSGSSDKTIVER</sequence>
<organism evidence="3 4">
    <name type="scientific">Alteromonas gracilis</name>
    <dbReference type="NCBI Taxonomy" id="1479524"/>
    <lineage>
        <taxon>Bacteria</taxon>
        <taxon>Pseudomonadati</taxon>
        <taxon>Pseudomonadota</taxon>
        <taxon>Gammaproteobacteria</taxon>
        <taxon>Alteromonadales</taxon>
        <taxon>Alteromonadaceae</taxon>
        <taxon>Alteromonas/Salinimonas group</taxon>
        <taxon>Alteromonas</taxon>
    </lineage>
</organism>
<dbReference type="InterPro" id="IPR039672">
    <property type="entry name" value="MFS_2"/>
</dbReference>
<feature type="transmembrane region" description="Helical" evidence="2">
    <location>
        <begin position="85"/>
        <end position="102"/>
    </location>
</feature>
<dbReference type="Gene3D" id="1.20.1250.20">
    <property type="entry name" value="MFS general substrate transporter like domains"/>
    <property type="match status" value="2"/>
</dbReference>
<dbReference type="SUPFAM" id="SSF103473">
    <property type="entry name" value="MFS general substrate transporter"/>
    <property type="match status" value="1"/>
</dbReference>
<feature type="transmembrane region" description="Helical" evidence="2">
    <location>
        <begin position="303"/>
        <end position="325"/>
    </location>
</feature>
<evidence type="ECO:0000313" key="4">
    <source>
        <dbReference type="Proteomes" id="UP000239539"/>
    </source>
</evidence>
<dbReference type="Proteomes" id="UP000239539">
    <property type="component" value="Unassembled WGS sequence"/>
</dbReference>
<protein>
    <submittedName>
        <fullName evidence="3">MFS transporter</fullName>
    </submittedName>
</protein>
<dbReference type="PANTHER" id="PTHR11328">
    <property type="entry name" value="MAJOR FACILITATOR SUPERFAMILY DOMAIN-CONTAINING PROTEIN"/>
    <property type="match status" value="1"/>
</dbReference>
<feature type="transmembrane region" description="Helical" evidence="2">
    <location>
        <begin position="150"/>
        <end position="171"/>
    </location>
</feature>
<name>A0ABX5CME2_9ALTE</name>
<evidence type="ECO:0000256" key="1">
    <source>
        <dbReference type="ARBA" id="ARBA00009617"/>
    </source>
</evidence>
<evidence type="ECO:0000313" key="3">
    <source>
        <dbReference type="EMBL" id="PRO67501.1"/>
    </source>
</evidence>
<comment type="similarity">
    <text evidence="1">Belongs to the sodium:galactoside symporter (TC 2.A.2) family.</text>
</comment>
<keyword evidence="2" id="KW-0812">Transmembrane</keyword>
<feature type="transmembrane region" description="Helical" evidence="2">
    <location>
        <begin position="331"/>
        <end position="354"/>
    </location>
</feature>
<feature type="transmembrane region" description="Helical" evidence="2">
    <location>
        <begin position="108"/>
        <end position="129"/>
    </location>
</feature>
<feature type="transmembrane region" description="Helical" evidence="2">
    <location>
        <begin position="15"/>
        <end position="40"/>
    </location>
</feature>
<dbReference type="PANTHER" id="PTHR11328:SF24">
    <property type="entry name" value="MAJOR FACILITATOR SUPERFAMILY (MFS) PROFILE DOMAIN-CONTAINING PROTEIN"/>
    <property type="match status" value="1"/>
</dbReference>
<keyword evidence="2" id="KW-1133">Transmembrane helix</keyword>
<comment type="caution">
    <text evidence="3">The sequence shown here is derived from an EMBL/GenBank/DDBJ whole genome shotgun (WGS) entry which is preliminary data.</text>
</comment>
<dbReference type="InterPro" id="IPR036259">
    <property type="entry name" value="MFS_trans_sf"/>
</dbReference>
<dbReference type="Pfam" id="PF13347">
    <property type="entry name" value="MFS_2"/>
    <property type="match status" value="1"/>
</dbReference>
<dbReference type="CDD" id="cd17332">
    <property type="entry name" value="MFS_MelB_like"/>
    <property type="match status" value="1"/>
</dbReference>
<accession>A0ABX5CME2</accession>
<dbReference type="RefSeq" id="WP_105932522.1">
    <property type="nucleotide sequence ID" value="NZ_PVNO01000031.1"/>
</dbReference>
<evidence type="ECO:0000256" key="2">
    <source>
        <dbReference type="SAM" id="Phobius"/>
    </source>
</evidence>